<keyword evidence="15" id="KW-1015">Disulfide bond</keyword>
<evidence type="ECO:0000256" key="11">
    <source>
        <dbReference type="ARBA" id="ARBA00022989"/>
    </source>
</evidence>
<dbReference type="PIRSF" id="PIRSF005557">
    <property type="entry name" value="Sialyl_trans"/>
    <property type="match status" value="1"/>
</dbReference>
<evidence type="ECO:0000256" key="5">
    <source>
        <dbReference type="ARBA" id="ARBA00006003"/>
    </source>
</evidence>
<dbReference type="InterPro" id="IPR001675">
    <property type="entry name" value="Glyco_trans_29"/>
</dbReference>
<evidence type="ECO:0000256" key="30">
    <source>
        <dbReference type="ARBA" id="ARBA00081228"/>
    </source>
</evidence>
<evidence type="ECO:0000256" key="27">
    <source>
        <dbReference type="ARBA" id="ARBA00052027"/>
    </source>
</evidence>
<dbReference type="Proteomes" id="UP001318040">
    <property type="component" value="Chromosome 20"/>
</dbReference>
<dbReference type="Gene3D" id="3.90.1480.20">
    <property type="entry name" value="Glycosyl transferase family 29"/>
    <property type="match status" value="1"/>
</dbReference>
<dbReference type="CTD" id="6483"/>
<dbReference type="Pfam" id="PF00777">
    <property type="entry name" value="Glyco_transf_29"/>
    <property type="match status" value="1"/>
</dbReference>
<comment type="subcellular location">
    <subcellularLocation>
        <location evidence="1">Golgi apparatus</location>
        <location evidence="1">Golgi stack membrane</location>
        <topology evidence="1">Single-pass type II membrane protein</topology>
    </subcellularLocation>
    <subcellularLocation>
        <location evidence="2">Secreted</location>
    </subcellularLocation>
</comment>
<evidence type="ECO:0000256" key="12">
    <source>
        <dbReference type="ARBA" id="ARBA00023034"/>
    </source>
</evidence>
<keyword evidence="16" id="KW-0325">Glycoprotein</keyword>
<organism evidence="35 36">
    <name type="scientific">Petromyzon marinus</name>
    <name type="common">Sea lamprey</name>
    <dbReference type="NCBI Taxonomy" id="7757"/>
    <lineage>
        <taxon>Eukaryota</taxon>
        <taxon>Metazoa</taxon>
        <taxon>Chordata</taxon>
        <taxon>Craniata</taxon>
        <taxon>Vertebrata</taxon>
        <taxon>Cyclostomata</taxon>
        <taxon>Hyperoartia</taxon>
        <taxon>Petromyzontiformes</taxon>
        <taxon>Petromyzontidae</taxon>
        <taxon>Petromyzon</taxon>
    </lineage>
</organism>
<evidence type="ECO:0000256" key="18">
    <source>
        <dbReference type="ARBA" id="ARBA00039106"/>
    </source>
</evidence>
<evidence type="ECO:0000256" key="17">
    <source>
        <dbReference type="ARBA" id="ARBA00036292"/>
    </source>
</evidence>
<evidence type="ECO:0000313" key="35">
    <source>
        <dbReference type="Proteomes" id="UP001318040"/>
    </source>
</evidence>
<reference evidence="36" key="1">
    <citation type="submission" date="2025-08" db="UniProtKB">
        <authorList>
            <consortium name="RefSeq"/>
        </authorList>
    </citation>
    <scope>IDENTIFICATION</scope>
    <source>
        <tissue evidence="36">Sperm</tissue>
    </source>
</reference>
<dbReference type="EC" id="2.4.3.4" evidence="19"/>
<feature type="signal peptide" evidence="34">
    <location>
        <begin position="1"/>
        <end position="21"/>
    </location>
</feature>
<comment type="subunit">
    <text evidence="28">Homodimer; disulfide-linked. Homodimer formation occurs in the endoplasmic reticulum.</text>
</comment>
<evidence type="ECO:0000256" key="34">
    <source>
        <dbReference type="SAM" id="SignalP"/>
    </source>
</evidence>
<evidence type="ECO:0000256" key="28">
    <source>
        <dbReference type="ARBA" id="ARBA00062545"/>
    </source>
</evidence>
<evidence type="ECO:0000256" key="7">
    <source>
        <dbReference type="ARBA" id="ARBA00022676"/>
    </source>
</evidence>
<evidence type="ECO:0000256" key="6">
    <source>
        <dbReference type="ARBA" id="ARBA00022525"/>
    </source>
</evidence>
<dbReference type="GO" id="GO:0003836">
    <property type="term" value="F:beta-galactoside (CMP) alpha-2,3-sialyltransferase activity"/>
    <property type="evidence" value="ECO:0007669"/>
    <property type="project" value="UniProtKB-EC"/>
</dbReference>
<evidence type="ECO:0000256" key="24">
    <source>
        <dbReference type="ARBA" id="ARBA00043773"/>
    </source>
</evidence>
<evidence type="ECO:0000256" key="29">
    <source>
        <dbReference type="ARBA" id="ARBA00072809"/>
    </source>
</evidence>
<dbReference type="GO" id="GO:0097503">
    <property type="term" value="P:sialylation"/>
    <property type="evidence" value="ECO:0007669"/>
    <property type="project" value="TreeGrafter"/>
</dbReference>
<evidence type="ECO:0000256" key="31">
    <source>
        <dbReference type="ARBA" id="ARBA00081332"/>
    </source>
</evidence>
<evidence type="ECO:0000256" key="23">
    <source>
        <dbReference type="ARBA" id="ARBA00043673"/>
    </source>
</evidence>
<comment type="pathway">
    <text evidence="4">Glycolipid biosynthesis.</text>
</comment>
<comment type="catalytic activity">
    <reaction evidence="17">
        <text>a beta-D-galactosyl-(1-&gt;3)-N-acetyl-alpha-D-galactosaminyl derivative + CMP-N-acetyl-beta-neuraminate = an N-acetyl-alpha-neuraminyl-(2-&gt;3)-beta-D-galactosyl-(1-&gt;3)-N-acetyl-alpha-D-galactosaminyl derivative + CMP + H(+)</text>
        <dbReference type="Rhea" id="RHEA:21616"/>
        <dbReference type="ChEBI" id="CHEBI:15378"/>
        <dbReference type="ChEBI" id="CHEBI:57812"/>
        <dbReference type="ChEBI" id="CHEBI:60377"/>
        <dbReference type="ChEBI" id="CHEBI:133470"/>
        <dbReference type="ChEBI" id="CHEBI:139596"/>
        <dbReference type="EC" id="2.4.3.4"/>
    </reaction>
    <physiologicalReaction direction="left-to-right" evidence="17">
        <dbReference type="Rhea" id="RHEA:21617"/>
    </physiologicalReaction>
</comment>
<dbReference type="GO" id="GO:0047288">
    <property type="term" value="F:beta-D-galactosyl-(1-&gt;3)-N-acetyl-beta-D-galactosaminide alpha-2,3- sialyltransferase"/>
    <property type="evidence" value="ECO:0007669"/>
    <property type="project" value="UniProtKB-EC"/>
</dbReference>
<dbReference type="GO" id="GO:0006629">
    <property type="term" value="P:lipid metabolic process"/>
    <property type="evidence" value="ECO:0007669"/>
    <property type="project" value="UniProtKB-KW"/>
</dbReference>
<keyword evidence="34" id="KW-0732">Signal</keyword>
<sequence length="383" mass="42904">MAAWKCSPRVMLLTSLSLVLTLTTVYIKHTRTEPPLSTRLPTALVTHRVKLVPAHSGEALPSRRGGLGAGVKTCACDSCVADSGLSEWFDQRFNRDIVPLWTRENADLPDTVHHWWGAAPGNRTGKPQDCKSVRSPLHHGNVPSGLSLQSQYKAQDLRTVLNHLFEIIPGQNPYQDHGWARCRRCAVVGNSGNLLGAGGGKEIDQHDFVMRINQAPTLGFETDVGARTTHHFMYPESAKNLPANVSFVLVPFKVLDLMWIASALSTGEIRFTYAPVKRFLSVDKDKVLIYNPAFFKYIHDSWTEHHGRYPSTGMVALFFALHVCDEVDVYGFGADSRGNWHHYWENNRYSGEFRKTGVHDADHEEKIIKQLTEAGKISVHRGR</sequence>
<evidence type="ECO:0000256" key="10">
    <source>
        <dbReference type="ARBA" id="ARBA00022968"/>
    </source>
</evidence>
<evidence type="ECO:0000256" key="1">
    <source>
        <dbReference type="ARBA" id="ARBA00004447"/>
    </source>
</evidence>
<dbReference type="PANTHER" id="PTHR46032">
    <property type="entry name" value="ALPHA-2,3-SIALYLTRANSFERASE ST3GAL I ISOFORM X1"/>
    <property type="match status" value="1"/>
</dbReference>
<comment type="pathway">
    <text evidence="3">Protein modification; protein glycosylation.</text>
</comment>
<dbReference type="EC" id="2.4.3.2" evidence="18"/>
<dbReference type="GO" id="GO:0032580">
    <property type="term" value="C:Golgi cisterna membrane"/>
    <property type="evidence" value="ECO:0007669"/>
    <property type="project" value="UniProtKB-SubCell"/>
</dbReference>
<evidence type="ECO:0000256" key="9">
    <source>
        <dbReference type="ARBA" id="ARBA00022692"/>
    </source>
</evidence>
<gene>
    <name evidence="36" type="primary">ST3GAL2</name>
</gene>
<dbReference type="RefSeq" id="XP_032813576.1">
    <property type="nucleotide sequence ID" value="XM_032957685.1"/>
</dbReference>
<comment type="catalytic activity">
    <reaction evidence="26">
        <text>ganglioside GM1 (d18:1(4E)/18:0) + CMP-N-acetyl-beta-neuraminate = ganglioside GD1a (18:1(4E)/18:0) + CMP + H(+)</text>
        <dbReference type="Rhea" id="RHEA:48248"/>
        <dbReference type="ChEBI" id="CHEBI:15378"/>
        <dbReference type="ChEBI" id="CHEBI:57812"/>
        <dbReference type="ChEBI" id="CHEBI:60377"/>
        <dbReference type="ChEBI" id="CHEBI:73110"/>
        <dbReference type="ChEBI" id="CHEBI:90153"/>
    </reaction>
    <physiologicalReaction direction="left-to-right" evidence="26">
        <dbReference type="Rhea" id="RHEA:48249"/>
    </physiologicalReaction>
</comment>
<feature type="disulfide bond" evidence="33">
    <location>
        <begin position="185"/>
        <end position="324"/>
    </location>
</feature>
<comment type="catalytic activity">
    <reaction evidence="24">
        <text>a ganglioside GM1 (d18:1(4E)) + CMP-N-acetyl-beta-neuraminate = a ganglioside GD1a (d18:1(4E)) + CMP + H(+)</text>
        <dbReference type="Rhea" id="RHEA:18021"/>
        <dbReference type="ChEBI" id="CHEBI:15378"/>
        <dbReference type="ChEBI" id="CHEBI:57812"/>
        <dbReference type="ChEBI" id="CHEBI:60377"/>
        <dbReference type="ChEBI" id="CHEBI:77709"/>
        <dbReference type="ChEBI" id="CHEBI:78445"/>
        <dbReference type="EC" id="2.4.3.2"/>
    </reaction>
    <physiologicalReaction direction="left-to-right" evidence="24">
        <dbReference type="Rhea" id="RHEA:18022"/>
    </physiologicalReaction>
</comment>
<keyword evidence="9" id="KW-0812">Transmembrane</keyword>
<dbReference type="AlphaFoldDB" id="A0AAJ7WXC8"/>
<evidence type="ECO:0000256" key="21">
    <source>
        <dbReference type="ARBA" id="ARBA00042990"/>
    </source>
</evidence>
<protein>
    <recommendedName>
        <fullName evidence="29">CMP-N-acetylneuraminate-beta-galactosamide-alpha-2,3-sialyltransferase 2</fullName>
        <ecNumber evidence="18">2.4.3.2</ecNumber>
        <ecNumber evidence="19">2.4.3.4</ecNumber>
    </recommendedName>
    <alternativeName>
        <fullName evidence="22">Gal-NAc6S</fullName>
    </alternativeName>
    <alternativeName>
        <fullName evidence="20">Gal-beta-1,3-GalNAc-alpha-2,3-sialyltransferase</fullName>
    </alternativeName>
    <alternativeName>
        <fullName evidence="21">Monosialoganglioside sialyltransferase</fullName>
    </alternativeName>
    <alternativeName>
        <fullName evidence="30">ST3Gal II</fullName>
    </alternativeName>
    <alternativeName>
        <fullName evidence="31">ST3GalA.2</fullName>
    </alternativeName>
    <alternativeName>
        <fullName evidence="32">Sialyltransferase 4B</fullName>
    </alternativeName>
</protein>
<keyword evidence="35" id="KW-1185">Reference proteome</keyword>
<evidence type="ECO:0000256" key="15">
    <source>
        <dbReference type="ARBA" id="ARBA00023157"/>
    </source>
</evidence>
<comment type="catalytic activity">
    <reaction evidence="25">
        <text>a ganglioside GA1 + CMP-N-acetyl-beta-neuraminate = a ganglioside GM1b + CMP + H(+)</text>
        <dbReference type="Rhea" id="RHEA:48244"/>
        <dbReference type="ChEBI" id="CHEBI:15378"/>
        <dbReference type="ChEBI" id="CHEBI:57812"/>
        <dbReference type="ChEBI" id="CHEBI:60377"/>
        <dbReference type="ChEBI" id="CHEBI:88069"/>
        <dbReference type="ChEBI" id="CHEBI:90151"/>
    </reaction>
    <physiologicalReaction direction="left-to-right" evidence="25">
        <dbReference type="Rhea" id="RHEA:48245"/>
    </physiologicalReaction>
</comment>
<dbReference type="PANTHER" id="PTHR46032:SF4">
    <property type="entry name" value="CMP-N-ACETYLNEURAMINATE-BETA-GALACTOSAMIDE-ALPHA-2,3-SIALYLTRANSFERASE 2"/>
    <property type="match status" value="1"/>
</dbReference>
<keyword evidence="10" id="KW-0735">Signal-anchor</keyword>
<proteinExistence type="inferred from homology"/>
<keyword evidence="8" id="KW-0808">Transferase</keyword>
<dbReference type="InterPro" id="IPR038578">
    <property type="entry name" value="GT29-like_sf"/>
</dbReference>
<evidence type="ECO:0000256" key="13">
    <source>
        <dbReference type="ARBA" id="ARBA00023098"/>
    </source>
</evidence>
<evidence type="ECO:0000256" key="32">
    <source>
        <dbReference type="ARBA" id="ARBA00082805"/>
    </source>
</evidence>
<evidence type="ECO:0000256" key="19">
    <source>
        <dbReference type="ARBA" id="ARBA00039107"/>
    </source>
</evidence>
<keyword evidence="14" id="KW-0472">Membrane</keyword>
<evidence type="ECO:0000256" key="25">
    <source>
        <dbReference type="ARBA" id="ARBA00043816"/>
    </source>
</evidence>
<comment type="catalytic activity">
    <reaction evidence="27">
        <text>a globoside GalGb4Cer + CMP-N-acetyl-beta-neuraminate = a globoside MSGG + CMP + H(+)</text>
        <dbReference type="Rhea" id="RHEA:65372"/>
        <dbReference type="ChEBI" id="CHEBI:15378"/>
        <dbReference type="ChEBI" id="CHEBI:57812"/>
        <dbReference type="ChEBI" id="CHEBI:60377"/>
        <dbReference type="ChEBI" id="CHEBI:140623"/>
        <dbReference type="ChEBI" id="CHEBI:140691"/>
    </reaction>
    <physiologicalReaction direction="left-to-right" evidence="27">
        <dbReference type="Rhea" id="RHEA:65373"/>
    </physiologicalReaction>
</comment>
<comment type="similarity">
    <text evidence="5">Belongs to the glycosyltransferase 29 family.</text>
</comment>
<keyword evidence="12" id="KW-0333">Golgi apparatus</keyword>
<keyword evidence="13" id="KW-0443">Lipid metabolism</keyword>
<evidence type="ECO:0000256" key="22">
    <source>
        <dbReference type="ARBA" id="ARBA00042991"/>
    </source>
</evidence>
<evidence type="ECO:0000313" key="36">
    <source>
        <dbReference type="RefSeq" id="XP_032813576.1"/>
    </source>
</evidence>
<keyword evidence="7" id="KW-0328">Glycosyltransferase</keyword>
<evidence type="ECO:0000256" key="8">
    <source>
        <dbReference type="ARBA" id="ARBA00022679"/>
    </source>
</evidence>
<dbReference type="FunFam" id="3.90.1480.20:FF:000002">
    <property type="entry name" value="CMP-N-acetylneuraminate-beta-galactosamide- alpha-2,3-sialyltransferase 2"/>
    <property type="match status" value="1"/>
</dbReference>
<evidence type="ECO:0000256" key="33">
    <source>
        <dbReference type="PIRSR" id="PIRSR005557-2"/>
    </source>
</evidence>
<feature type="chain" id="PRO_5042503879" description="CMP-N-acetylneuraminate-beta-galactosamide-alpha-2,3-sialyltransferase 2" evidence="34">
    <location>
        <begin position="22"/>
        <end position="383"/>
    </location>
</feature>
<evidence type="ECO:0000256" key="3">
    <source>
        <dbReference type="ARBA" id="ARBA00004922"/>
    </source>
</evidence>
<dbReference type="KEGG" id="pmrn:116944181"/>
<evidence type="ECO:0000256" key="2">
    <source>
        <dbReference type="ARBA" id="ARBA00004613"/>
    </source>
</evidence>
<name>A0AAJ7WXC8_PETMA</name>
<dbReference type="InterPro" id="IPR051757">
    <property type="entry name" value="Beta-gal_alpha2-3_sialyltrans"/>
</dbReference>
<comment type="catalytic activity">
    <reaction evidence="23">
        <text>a ganglioside GA1 (d18:1(4E)) + CMP-N-acetyl-beta-neuraminate = a ganglioside GM1b (d18:1(4E)) + CMP + H(+)</text>
        <dbReference type="Rhea" id="RHEA:47560"/>
        <dbReference type="ChEBI" id="CHEBI:15378"/>
        <dbReference type="ChEBI" id="CHEBI:27938"/>
        <dbReference type="ChEBI" id="CHEBI:57812"/>
        <dbReference type="ChEBI" id="CHEBI:60377"/>
        <dbReference type="ChEBI" id="CHEBI:78568"/>
    </reaction>
    <physiologicalReaction direction="left-to-right" evidence="23">
        <dbReference type="Rhea" id="RHEA:47561"/>
    </physiologicalReaction>
</comment>
<evidence type="ECO:0000256" key="14">
    <source>
        <dbReference type="ARBA" id="ARBA00023136"/>
    </source>
</evidence>
<accession>A0AAJ7WXC8</accession>
<evidence type="ECO:0000256" key="16">
    <source>
        <dbReference type="ARBA" id="ARBA00023180"/>
    </source>
</evidence>
<evidence type="ECO:0000256" key="4">
    <source>
        <dbReference type="ARBA" id="ARBA00004934"/>
    </source>
</evidence>
<dbReference type="InterPro" id="IPR012163">
    <property type="entry name" value="Sialyl_trans"/>
</dbReference>
<keyword evidence="6" id="KW-0964">Secreted</keyword>
<keyword evidence="11" id="KW-1133">Transmembrane helix</keyword>
<evidence type="ECO:0000256" key="20">
    <source>
        <dbReference type="ARBA" id="ARBA00042448"/>
    </source>
</evidence>
<evidence type="ECO:0000256" key="26">
    <source>
        <dbReference type="ARBA" id="ARBA00047509"/>
    </source>
</evidence>
<dbReference type="GO" id="GO:0005576">
    <property type="term" value="C:extracellular region"/>
    <property type="evidence" value="ECO:0007669"/>
    <property type="project" value="UniProtKB-SubCell"/>
</dbReference>